<dbReference type="InterPro" id="IPR036008">
    <property type="entry name" value="Aconitase_4Fe-4S_dom"/>
</dbReference>
<dbReference type="InterPro" id="IPR015928">
    <property type="entry name" value="Aconitase/3IPM_dehydase_swvl"/>
</dbReference>
<dbReference type="Pfam" id="PF00330">
    <property type="entry name" value="Aconitase"/>
    <property type="match status" value="1"/>
</dbReference>
<keyword evidence="3" id="KW-0411">Iron-sulfur</keyword>
<dbReference type="PANTHER" id="PTHR43160">
    <property type="entry name" value="ACONITATE HYDRATASE B"/>
    <property type="match status" value="1"/>
</dbReference>
<feature type="domain" description="Aconitase/3-isopropylmalate dehydratase large subunit alpha/beta/alpha" evidence="5">
    <location>
        <begin position="7"/>
        <end position="407"/>
    </location>
</feature>
<dbReference type="Gene3D" id="3.30.499.10">
    <property type="entry name" value="Aconitase, domain 3"/>
    <property type="match status" value="2"/>
</dbReference>
<dbReference type="InterPro" id="IPR050926">
    <property type="entry name" value="Aconitase/IPM_isomerase"/>
</dbReference>
<dbReference type="GO" id="GO:0006099">
    <property type="term" value="P:tricarboxylic acid cycle"/>
    <property type="evidence" value="ECO:0007669"/>
    <property type="project" value="TreeGrafter"/>
</dbReference>
<evidence type="ECO:0000256" key="2">
    <source>
        <dbReference type="ARBA" id="ARBA00023004"/>
    </source>
</evidence>
<evidence type="ECO:0000256" key="1">
    <source>
        <dbReference type="ARBA" id="ARBA00022723"/>
    </source>
</evidence>
<dbReference type="EMBL" id="QQST01000001">
    <property type="protein sequence ID" value="RDI72172.1"/>
    <property type="molecule type" value="Genomic_DNA"/>
</dbReference>
<dbReference type="PANTHER" id="PTHR43160:SF4">
    <property type="entry name" value="ACONITATE HYDRATASE B"/>
    <property type="match status" value="1"/>
</dbReference>
<evidence type="ECO:0000259" key="5">
    <source>
        <dbReference type="Pfam" id="PF00330"/>
    </source>
</evidence>
<dbReference type="RefSeq" id="WP_092531816.1">
    <property type="nucleotide sequence ID" value="NZ_FNKQ01000001.1"/>
</dbReference>
<evidence type="ECO:0000313" key="8">
    <source>
        <dbReference type="EMBL" id="SDQ07914.1"/>
    </source>
</evidence>
<evidence type="ECO:0000256" key="3">
    <source>
        <dbReference type="ARBA" id="ARBA00023014"/>
    </source>
</evidence>
<dbReference type="GO" id="GO:0051539">
    <property type="term" value="F:4 iron, 4 sulfur cluster binding"/>
    <property type="evidence" value="ECO:0007669"/>
    <property type="project" value="TreeGrafter"/>
</dbReference>
<evidence type="ECO:0000313" key="9">
    <source>
        <dbReference type="Proteomes" id="UP000199289"/>
    </source>
</evidence>
<dbReference type="Pfam" id="PF00694">
    <property type="entry name" value="Aconitase_C"/>
    <property type="match status" value="1"/>
</dbReference>
<dbReference type="InterPro" id="IPR018136">
    <property type="entry name" value="Aconitase_4Fe-4S_BS"/>
</dbReference>
<keyword evidence="2" id="KW-0408">Iron</keyword>
<sequence length="659" mass="70761">MGQTLTEKILDDHLVEGELEPGEEIGIEIDQVLTQDTTGTMVWLQFEALGLDEQQTELAAQYCDHQTYQFDFKNTDDHRFLRSAAGTYGAHFSRPGNGICHNVHKENFAAPGKTLLGSDSHTPTPGGLGELAIGAGGLDIAVAMGGGAYYVEMPEVVNVRLEGELQDWASAKDVILEMLRRLSVKGGVGKVFEYTGPGAKSLSVPERTTITNMGTELGATSSIFETDEKTKDYLARQGREDEYVELKADDDAEYADEVVIDLSEIEPLIAKPSMPDNVVPVDEVAGTDVDQVIVGSCTNGGYEDVLPAAKMVKGREVAKSTDLIVAPGSKQAGELLAREGWTAEMMAAGVNVSEATCGPCIGIGHVPASNSVSVRTFNRNFEGRSGIEDDSVFLASPQVAAAAALKGEIVDPRDLADELGDLEAPGVELPDQYDASKADLIAPDEAIDDELIKGPNIGEVPLKDPLQANIEGEALLKMEDNITTDHIIPATSDILKFRSNIERLSEFTLSRVDDTFAQRAKEADGGFLVAGENYGQGSSREHAAMCPMYLGIEGVLAQSFARIHKANLFNFGIVPLAIDEETYEKIEQGDDIAIVDDVAEAVESGQEEFTIRVNDDWEATATLDASERERRILTAGGKLSLTKQQNEEDSSGGATPADD</sequence>
<dbReference type="SUPFAM" id="SSF52016">
    <property type="entry name" value="LeuD/IlvD-like"/>
    <property type="match status" value="1"/>
</dbReference>
<dbReference type="NCBIfam" id="NF005558">
    <property type="entry name" value="PRK07229.1"/>
    <property type="match status" value="1"/>
</dbReference>
<dbReference type="Gene3D" id="3.20.19.10">
    <property type="entry name" value="Aconitase, domain 4"/>
    <property type="match status" value="1"/>
</dbReference>
<dbReference type="AlphaFoldDB" id="A0A1H0XYD4"/>
<reference evidence="8" key="1">
    <citation type="submission" date="2016-10" db="EMBL/GenBank/DDBJ databases">
        <authorList>
            <person name="de Groot N.N."/>
        </authorList>
    </citation>
    <scope>NUCLEOTIDE SEQUENCE [LARGE SCALE GENOMIC DNA]</scope>
    <source>
        <strain evidence="8">CGMCC 1.12397</strain>
    </source>
</reference>
<evidence type="ECO:0000313" key="7">
    <source>
        <dbReference type="EMBL" id="RDI72172.1"/>
    </source>
</evidence>
<evidence type="ECO:0000256" key="4">
    <source>
        <dbReference type="SAM" id="MobiDB-lite"/>
    </source>
</evidence>
<organism evidence="8 9">
    <name type="scientific">Halopelagius longus</name>
    <dbReference type="NCBI Taxonomy" id="1236180"/>
    <lineage>
        <taxon>Archaea</taxon>
        <taxon>Methanobacteriati</taxon>
        <taxon>Methanobacteriota</taxon>
        <taxon>Stenosarchaea group</taxon>
        <taxon>Halobacteria</taxon>
        <taxon>Halobacteriales</taxon>
        <taxon>Haloferacaceae</taxon>
    </lineage>
</organism>
<evidence type="ECO:0000313" key="10">
    <source>
        <dbReference type="Proteomes" id="UP000255421"/>
    </source>
</evidence>
<protein>
    <submittedName>
        <fullName evidence="8">Aconitase</fullName>
    </submittedName>
    <submittedName>
        <fullName evidence="7">Aconitate hydratase</fullName>
        <ecNumber evidence="7">4.2.1.3</ecNumber>
    </submittedName>
</protein>
<dbReference type="Proteomes" id="UP000199289">
    <property type="component" value="Unassembled WGS sequence"/>
</dbReference>
<keyword evidence="10" id="KW-1185">Reference proteome</keyword>
<dbReference type="InterPro" id="IPR006250">
    <property type="entry name" value="Aconitase_put"/>
</dbReference>
<dbReference type="NCBIfam" id="NF001614">
    <property type="entry name" value="PRK00402.1"/>
    <property type="match status" value="1"/>
</dbReference>
<dbReference type="EMBL" id="FNKQ01000001">
    <property type="protein sequence ID" value="SDQ07914.1"/>
    <property type="molecule type" value="Genomic_DNA"/>
</dbReference>
<name>A0A1H0XYD4_9EURY</name>
<dbReference type="PRINTS" id="PR00415">
    <property type="entry name" value="ACONITASE"/>
</dbReference>
<dbReference type="PROSITE" id="PS00450">
    <property type="entry name" value="ACONITASE_1"/>
    <property type="match status" value="1"/>
</dbReference>
<feature type="region of interest" description="Disordered" evidence="4">
    <location>
        <begin position="635"/>
        <end position="659"/>
    </location>
</feature>
<dbReference type="PROSITE" id="PS01244">
    <property type="entry name" value="ACONITASE_2"/>
    <property type="match status" value="1"/>
</dbReference>
<proteinExistence type="predicted"/>
<dbReference type="FunFam" id="3.20.19.10:FF:000009">
    <property type="entry name" value="Aconitate hydratase"/>
    <property type="match status" value="1"/>
</dbReference>
<dbReference type="Proteomes" id="UP000255421">
    <property type="component" value="Unassembled WGS sequence"/>
</dbReference>
<gene>
    <name evidence="7" type="ORF">DWB78_10860</name>
    <name evidence="8" type="ORF">SAMN05216278_0280</name>
</gene>
<dbReference type="InterPro" id="IPR015931">
    <property type="entry name" value="Acnase/IPM_dHydase_lsu_aba_1/3"/>
</dbReference>
<dbReference type="InterPro" id="IPR000573">
    <property type="entry name" value="AconitaseA/IPMdHydase_ssu_swvl"/>
</dbReference>
<dbReference type="FunFam" id="3.30.499.10:FF:000019">
    <property type="entry name" value="Aconitate hydratase"/>
    <property type="match status" value="1"/>
</dbReference>
<keyword evidence="7" id="KW-0456">Lyase</keyword>
<dbReference type="CDD" id="cd01579">
    <property type="entry name" value="AcnA_Bact_Swivel"/>
    <property type="match status" value="1"/>
</dbReference>
<accession>A0A1H0XYD4</accession>
<dbReference type="SUPFAM" id="SSF53732">
    <property type="entry name" value="Aconitase iron-sulfur domain"/>
    <property type="match status" value="1"/>
</dbReference>
<feature type="domain" description="Aconitase A/isopropylmalate dehydratase small subunit swivel" evidence="6">
    <location>
        <begin position="518"/>
        <end position="580"/>
    </location>
</feature>
<dbReference type="GO" id="GO:0046872">
    <property type="term" value="F:metal ion binding"/>
    <property type="evidence" value="ECO:0007669"/>
    <property type="project" value="UniProtKB-KW"/>
</dbReference>
<evidence type="ECO:0000259" key="6">
    <source>
        <dbReference type="Pfam" id="PF00694"/>
    </source>
</evidence>
<reference evidence="9" key="2">
    <citation type="submission" date="2016-10" db="EMBL/GenBank/DDBJ databases">
        <authorList>
            <person name="Varghese N."/>
            <person name="Submissions S."/>
        </authorList>
    </citation>
    <scope>NUCLEOTIDE SEQUENCE [LARGE SCALE GENOMIC DNA]</scope>
    <source>
        <strain evidence="9">CGMCC 1.12397</strain>
    </source>
</reference>
<dbReference type="OrthoDB" id="255at2157"/>
<dbReference type="GO" id="GO:0003994">
    <property type="term" value="F:aconitate hydratase activity"/>
    <property type="evidence" value="ECO:0007669"/>
    <property type="project" value="UniProtKB-EC"/>
</dbReference>
<keyword evidence="1" id="KW-0479">Metal-binding</keyword>
<reference evidence="7 10" key="3">
    <citation type="submission" date="2018-07" db="EMBL/GenBank/DDBJ databases">
        <title>Genome sequence of extremly halophilic archaeon Halopelagius longus strain BC12-B1.</title>
        <authorList>
            <person name="Zhang X."/>
        </authorList>
    </citation>
    <scope>NUCLEOTIDE SEQUENCE [LARGE SCALE GENOMIC DNA]</scope>
    <source>
        <strain evidence="7 10">BC12-B1</strain>
    </source>
</reference>
<dbReference type="NCBIfam" id="TIGR01342">
    <property type="entry name" value="acon_putative"/>
    <property type="match status" value="1"/>
</dbReference>
<dbReference type="EC" id="4.2.1.3" evidence="7"/>
<dbReference type="InterPro" id="IPR001030">
    <property type="entry name" value="Acoase/IPM_deHydtase_lsu_aba"/>
</dbReference>